<reference evidence="3" key="1">
    <citation type="journal article" date="2019" name="Int. J. Syst. Evol. Microbiol.">
        <title>The Global Catalogue of Microorganisms (GCM) 10K type strain sequencing project: providing services to taxonomists for standard genome sequencing and annotation.</title>
        <authorList>
            <consortium name="The Broad Institute Genomics Platform"/>
            <consortium name="The Broad Institute Genome Sequencing Center for Infectious Disease"/>
            <person name="Wu L."/>
            <person name="Ma J."/>
        </authorList>
    </citation>
    <scope>NUCLEOTIDE SEQUENCE [LARGE SCALE GENOMIC DNA]</scope>
    <source>
        <strain evidence="3">JCM 30846</strain>
    </source>
</reference>
<feature type="region of interest" description="Disordered" evidence="1">
    <location>
        <begin position="47"/>
        <end position="75"/>
    </location>
</feature>
<comment type="caution">
    <text evidence="2">The sequence shown here is derived from an EMBL/GenBank/DDBJ whole genome shotgun (WGS) entry which is preliminary data.</text>
</comment>
<accession>A0ABP7GAS5</accession>
<feature type="region of interest" description="Disordered" evidence="1">
    <location>
        <begin position="1"/>
        <end position="32"/>
    </location>
</feature>
<dbReference type="Proteomes" id="UP001499884">
    <property type="component" value="Unassembled WGS sequence"/>
</dbReference>
<gene>
    <name evidence="2" type="ORF">GCM10023082_63690</name>
</gene>
<feature type="compositionally biased region" description="Basic and acidic residues" evidence="1">
    <location>
        <begin position="9"/>
        <end position="28"/>
    </location>
</feature>
<organism evidence="2 3">
    <name type="scientific">Streptomyces tremellae</name>
    <dbReference type="NCBI Taxonomy" id="1124239"/>
    <lineage>
        <taxon>Bacteria</taxon>
        <taxon>Bacillati</taxon>
        <taxon>Actinomycetota</taxon>
        <taxon>Actinomycetes</taxon>
        <taxon>Kitasatosporales</taxon>
        <taxon>Streptomycetaceae</taxon>
        <taxon>Streptomyces</taxon>
    </lineage>
</organism>
<protein>
    <submittedName>
        <fullName evidence="2">Uncharacterized protein</fullName>
    </submittedName>
</protein>
<evidence type="ECO:0000256" key="1">
    <source>
        <dbReference type="SAM" id="MobiDB-lite"/>
    </source>
</evidence>
<evidence type="ECO:0000313" key="2">
    <source>
        <dbReference type="EMBL" id="GAA3760801.1"/>
    </source>
</evidence>
<evidence type="ECO:0000313" key="3">
    <source>
        <dbReference type="Proteomes" id="UP001499884"/>
    </source>
</evidence>
<name>A0ABP7GAS5_9ACTN</name>
<proteinExistence type="predicted"/>
<sequence length="99" mass="11013">MRRTGKLVSHTEREEPSGARGALSRDRAPGGIRSGWRWDHHHPDAAWHGGLNLADDPCSRRGSERSPGMRMQQMVPYDGPGYTACASAPGARHRLHPWH</sequence>
<keyword evidence="3" id="KW-1185">Reference proteome</keyword>
<dbReference type="EMBL" id="BAABEP010000089">
    <property type="protein sequence ID" value="GAA3760801.1"/>
    <property type="molecule type" value="Genomic_DNA"/>
</dbReference>